<dbReference type="Proteomes" id="UP001379949">
    <property type="component" value="Unassembled WGS sequence"/>
</dbReference>
<gene>
    <name evidence="2" type="ORF">V6242_01480</name>
</gene>
<evidence type="ECO:0000256" key="1">
    <source>
        <dbReference type="SAM" id="MobiDB-lite"/>
    </source>
</evidence>
<accession>A0ABU9G007</accession>
<comment type="caution">
    <text evidence="2">The sequence shown here is derived from an EMBL/GenBank/DDBJ whole genome shotgun (WGS) entry which is preliminary data.</text>
</comment>
<dbReference type="RefSeq" id="WP_341566098.1">
    <property type="nucleotide sequence ID" value="NZ_JBAKAR010000001.1"/>
</dbReference>
<evidence type="ECO:0000313" key="3">
    <source>
        <dbReference type="Proteomes" id="UP001379949"/>
    </source>
</evidence>
<proteinExistence type="predicted"/>
<feature type="compositionally biased region" description="Polar residues" evidence="1">
    <location>
        <begin position="100"/>
        <end position="124"/>
    </location>
</feature>
<evidence type="ECO:0008006" key="4">
    <source>
        <dbReference type="Google" id="ProtNLM"/>
    </source>
</evidence>
<name>A0ABU9G007_9GAMM</name>
<dbReference type="PROSITE" id="PS51257">
    <property type="entry name" value="PROKAR_LIPOPROTEIN"/>
    <property type="match status" value="1"/>
</dbReference>
<protein>
    <recommendedName>
        <fullName evidence="4">Lipoprotein</fullName>
    </recommendedName>
</protein>
<dbReference type="EMBL" id="JBAKAR010000001">
    <property type="protein sequence ID" value="MEL0611800.1"/>
    <property type="molecule type" value="Genomic_DNA"/>
</dbReference>
<evidence type="ECO:0000313" key="2">
    <source>
        <dbReference type="EMBL" id="MEL0611800.1"/>
    </source>
</evidence>
<sequence>MDVTQNRLKTATIVSAITMVLTGCSLFSNNGYQGGDHRGGGPIGPLTGTEIANKIAPEDLKAEQDENAPYVGGDHRGGGPTGPLSGVATDSAASFEEKATQTSSTAENSASGEQSSDLQESSETGADEEVYLGGDHRGGGPSSLVE</sequence>
<organism evidence="2 3">
    <name type="scientific">Marinomonas arenicola</name>
    <dbReference type="NCBI Taxonomy" id="569601"/>
    <lineage>
        <taxon>Bacteria</taxon>
        <taxon>Pseudomonadati</taxon>
        <taxon>Pseudomonadota</taxon>
        <taxon>Gammaproteobacteria</taxon>
        <taxon>Oceanospirillales</taxon>
        <taxon>Oceanospirillaceae</taxon>
        <taxon>Marinomonas</taxon>
    </lineage>
</organism>
<feature type="region of interest" description="Disordered" evidence="1">
    <location>
        <begin position="38"/>
        <end position="146"/>
    </location>
</feature>
<reference evidence="2 3" key="1">
    <citation type="submission" date="2024-02" db="EMBL/GenBank/DDBJ databases">
        <title>Bacteria isolated from the canopy kelp, Nereocystis luetkeana.</title>
        <authorList>
            <person name="Pfister C.A."/>
            <person name="Younker I.T."/>
            <person name="Light S.H."/>
        </authorList>
    </citation>
    <scope>NUCLEOTIDE SEQUENCE [LARGE SCALE GENOMIC DNA]</scope>
    <source>
        <strain evidence="2 3">TI.4.07</strain>
    </source>
</reference>
<keyword evidence="3" id="KW-1185">Reference proteome</keyword>